<name>A0ABX7C702_9HYPH</name>
<dbReference type="EC" id="2.8.1.12" evidence="3"/>
<evidence type="ECO:0000256" key="1">
    <source>
        <dbReference type="ARBA" id="ARBA00005046"/>
    </source>
</evidence>
<comment type="pathway">
    <text evidence="1">Cofactor biosynthesis; molybdopterin biosynthesis.</text>
</comment>
<dbReference type="CDD" id="cd00756">
    <property type="entry name" value="MoaE"/>
    <property type="match status" value="1"/>
</dbReference>
<dbReference type="InterPro" id="IPR003448">
    <property type="entry name" value="Mopterin_biosynth_MoaE"/>
</dbReference>
<organism evidence="13 14">
    <name type="scientific">Devosia rhizoryzae</name>
    <dbReference type="NCBI Taxonomy" id="2774137"/>
    <lineage>
        <taxon>Bacteria</taxon>
        <taxon>Pseudomonadati</taxon>
        <taxon>Pseudomonadota</taxon>
        <taxon>Alphaproteobacteria</taxon>
        <taxon>Hyphomicrobiales</taxon>
        <taxon>Devosiaceae</taxon>
        <taxon>Devosia</taxon>
    </lineage>
</organism>
<evidence type="ECO:0000313" key="14">
    <source>
        <dbReference type="Proteomes" id="UP000595857"/>
    </source>
</evidence>
<evidence type="ECO:0000256" key="5">
    <source>
        <dbReference type="ARBA" id="ARBA00023150"/>
    </source>
</evidence>
<gene>
    <name evidence="13" type="ORF">JI748_02430</name>
</gene>
<keyword evidence="14" id="KW-1185">Reference proteome</keyword>
<evidence type="ECO:0000256" key="6">
    <source>
        <dbReference type="ARBA" id="ARBA00025448"/>
    </source>
</evidence>
<evidence type="ECO:0000256" key="8">
    <source>
        <dbReference type="ARBA" id="ARBA00029745"/>
    </source>
</evidence>
<evidence type="ECO:0000256" key="9">
    <source>
        <dbReference type="ARBA" id="ARBA00030407"/>
    </source>
</evidence>
<comment type="catalytic activity">
    <reaction evidence="12">
        <text>2 [molybdopterin-synthase sulfur-carrier protein]-C-terminal-Gly-aminoethanethioate + cyclic pyranopterin phosphate + H2O = molybdopterin + 2 [molybdopterin-synthase sulfur-carrier protein]-C-terminal Gly-Gly + 2 H(+)</text>
        <dbReference type="Rhea" id="RHEA:26333"/>
        <dbReference type="Rhea" id="RHEA-COMP:12202"/>
        <dbReference type="Rhea" id="RHEA-COMP:19907"/>
        <dbReference type="ChEBI" id="CHEBI:15377"/>
        <dbReference type="ChEBI" id="CHEBI:15378"/>
        <dbReference type="ChEBI" id="CHEBI:58698"/>
        <dbReference type="ChEBI" id="CHEBI:59648"/>
        <dbReference type="ChEBI" id="CHEBI:90778"/>
        <dbReference type="ChEBI" id="CHEBI:232372"/>
        <dbReference type="EC" id="2.8.1.12"/>
    </reaction>
</comment>
<dbReference type="RefSeq" id="WP_201634726.1">
    <property type="nucleotide sequence ID" value="NZ_CP068046.1"/>
</dbReference>
<reference evidence="13 14" key="1">
    <citation type="submission" date="2021-01" db="EMBL/GenBank/DDBJ databases">
        <title>Genome seq and assembly of Devosia sp. LEGU1.</title>
        <authorList>
            <person name="Chhetri G."/>
        </authorList>
    </citation>
    <scope>NUCLEOTIDE SEQUENCE [LARGE SCALE GENOMIC DNA]</scope>
    <source>
        <strain evidence="13 14">LEGU1</strain>
    </source>
</reference>
<comment type="function">
    <text evidence="6">Converts molybdopterin precursor Z into molybdopterin. This requires the incorporation of two sulfur atoms into precursor Z to generate a dithiolene group. The sulfur is provided by MoaD.</text>
</comment>
<evidence type="ECO:0000313" key="13">
    <source>
        <dbReference type="EMBL" id="QQR39891.1"/>
    </source>
</evidence>
<dbReference type="SUPFAM" id="SSF54690">
    <property type="entry name" value="Molybdopterin synthase subunit MoaE"/>
    <property type="match status" value="1"/>
</dbReference>
<evidence type="ECO:0000256" key="3">
    <source>
        <dbReference type="ARBA" id="ARBA00011950"/>
    </source>
</evidence>
<comment type="subunit">
    <text evidence="7">Heterotetramer of 2 MoaD subunits and 2 MoaE subunits. Also stable as homodimer. The enzyme changes between these two forms during catalysis.</text>
</comment>
<proteinExistence type="inferred from homology"/>
<dbReference type="Gene3D" id="3.90.1170.40">
    <property type="entry name" value="Molybdopterin biosynthesis MoaE subunit"/>
    <property type="match status" value="1"/>
</dbReference>
<dbReference type="EMBL" id="CP068046">
    <property type="protein sequence ID" value="QQR39891.1"/>
    <property type="molecule type" value="Genomic_DNA"/>
</dbReference>
<dbReference type="Pfam" id="PF02391">
    <property type="entry name" value="MoaE"/>
    <property type="match status" value="1"/>
</dbReference>
<evidence type="ECO:0000256" key="4">
    <source>
        <dbReference type="ARBA" id="ARBA00013858"/>
    </source>
</evidence>
<evidence type="ECO:0000256" key="11">
    <source>
        <dbReference type="ARBA" id="ARBA00032474"/>
    </source>
</evidence>
<evidence type="ECO:0000256" key="2">
    <source>
        <dbReference type="ARBA" id="ARBA00005426"/>
    </source>
</evidence>
<evidence type="ECO:0000256" key="7">
    <source>
        <dbReference type="ARBA" id="ARBA00026066"/>
    </source>
</evidence>
<dbReference type="InterPro" id="IPR036563">
    <property type="entry name" value="MoaE_sf"/>
</dbReference>
<dbReference type="PANTHER" id="PTHR23404">
    <property type="entry name" value="MOLYBDOPTERIN SYNTHASE RELATED"/>
    <property type="match status" value="1"/>
</dbReference>
<evidence type="ECO:0000256" key="12">
    <source>
        <dbReference type="ARBA" id="ARBA00049878"/>
    </source>
</evidence>
<accession>A0ABX7C702</accession>
<sequence length="148" mass="16410">MIRVTANSFDAGAEANRFAASHTDVGAMVTFTGLVRSLPDDPILALVLECYEELATNELAALREQAISRFGLTDAAIIHRHGRLVPGETIMMVMTLAPHRQAAFEGAQFLMDYLKTDAPFWKQEETATGARWVVTMPKDKDARSRWIS</sequence>
<comment type="similarity">
    <text evidence="2">Belongs to the MoaE family.</text>
</comment>
<evidence type="ECO:0000256" key="10">
    <source>
        <dbReference type="ARBA" id="ARBA00030781"/>
    </source>
</evidence>
<keyword evidence="5" id="KW-0501">Molybdenum cofactor biosynthesis</keyword>
<dbReference type="Proteomes" id="UP000595857">
    <property type="component" value="Chromosome"/>
</dbReference>
<protein>
    <recommendedName>
        <fullName evidence="4">Molybdopterin synthase catalytic subunit</fullName>
        <ecNumber evidence="3">2.8.1.12</ecNumber>
    </recommendedName>
    <alternativeName>
        <fullName evidence="10">MPT synthase subunit 2</fullName>
    </alternativeName>
    <alternativeName>
        <fullName evidence="8">Molybdenum cofactor biosynthesis protein E</fullName>
    </alternativeName>
    <alternativeName>
        <fullName evidence="9">Molybdopterin-converting factor large subunit</fullName>
    </alternativeName>
    <alternativeName>
        <fullName evidence="11">Molybdopterin-converting factor subunit 2</fullName>
    </alternativeName>
</protein>